<evidence type="ECO:0000313" key="2">
    <source>
        <dbReference type="Proteomes" id="UP000244328"/>
    </source>
</evidence>
<keyword evidence="2" id="KW-1185">Reference proteome</keyword>
<name>A0A2R3ZX23_9CAUD</name>
<accession>A0A2R3ZX23</accession>
<dbReference type="EMBL" id="MG999954">
    <property type="protein sequence ID" value="AVR55309.1"/>
    <property type="molecule type" value="Genomic_DNA"/>
</dbReference>
<dbReference type="Proteomes" id="UP000244328">
    <property type="component" value="Segment"/>
</dbReference>
<reference evidence="1 2" key="1">
    <citation type="submission" date="2018-02" db="EMBL/GenBank/DDBJ databases">
        <title>Isolation, characterization and genome analysis of lytic bacteriophages against Enterobacter cloacae.</title>
        <authorList>
            <person name="Ramesh N."/>
            <person name="Prasanth M."/>
            <person name="Tamhankar A.J."/>
            <person name="Lundborg C.S."/>
        </authorList>
    </citation>
    <scope>NUCLEOTIDE SEQUENCE [LARGE SCALE GENOMIC DNA]</scope>
</reference>
<gene>
    <name evidence="1" type="ORF">PSH1140_104</name>
</gene>
<sequence>MKTYNEFLNEAAEQKRVPGGYIWIEEIKPGEDMGTYKVTIDDPKGKGRITLKDNIAGYKAARTVATGHMRKIMVDNPSNKFAAKVFRRIGNKLHDPFS</sequence>
<proteinExistence type="predicted"/>
<protein>
    <submittedName>
        <fullName evidence="1">Uncharacterized protein</fullName>
    </submittedName>
</protein>
<organism evidence="1 2">
    <name type="scientific">Enterobacter phage myPSH1140</name>
    <dbReference type="NCBI Taxonomy" id="2108137"/>
    <lineage>
        <taxon>Viruses</taxon>
        <taxon>Duplodnaviria</taxon>
        <taxon>Heunggongvirae</taxon>
        <taxon>Uroviricota</taxon>
        <taxon>Caudoviricetes</taxon>
        <taxon>Pantevenvirales</taxon>
        <taxon>Straboviridae</taxon>
        <taxon>Tevenvirinae</taxon>
        <taxon>Karamvirus</taxon>
        <taxon>Karamvirus mypsh1140</taxon>
    </lineage>
</organism>
<evidence type="ECO:0000313" key="1">
    <source>
        <dbReference type="EMBL" id="AVR55309.1"/>
    </source>
</evidence>